<sequence>MKRVFAYIVCFLLIISDICAQQADSLFAYNDSLRMKKHPWRAAIQTLGINATVWAYDRYIREAGFSYISIHSVKDNIKRGFVWDNDPFSINLLDHPFHGSFYYNTARSNGLSHWTSLAYTFAGSLSWELFAERESPSLNDLISTTIGGAALGEGTYRISSLLLDDSKRGAERFLRELLGTVISPSRGLNRLLSGDAWKVRHKYYKYHDYEKFPINCSLTTGVRLMADNNHLFRENSNLFLEFNMIYGDLFKNSTSKPYDYINITSLINVDGNQPLIGSVNIIAQLAGKYLEPLPGHKMSVGLFHHFDYFDSELVNKDSKVVPFKISEAAAVGVGMCYLLPVTKNVIIRYRGHLNAILLGGSLTDYYRNQLTGRNYNMGSGYSIKSNTYIEFGKYGSFELNLFDYHIFTWKGYRSEEVYSDPSTQGDKGNTQLLLINAIMGLNVSPSAKISLGSFYYIRNAHYDYHEDVLSRTFEFRLGLKYKF</sequence>
<feature type="domain" description="DUF3943" evidence="2">
    <location>
        <begin position="80"/>
        <end position="185"/>
    </location>
</feature>
<evidence type="ECO:0000256" key="1">
    <source>
        <dbReference type="SAM" id="SignalP"/>
    </source>
</evidence>
<dbReference type="Pfam" id="PF13084">
    <property type="entry name" value="DUF3943"/>
    <property type="match status" value="1"/>
</dbReference>
<evidence type="ECO:0000313" key="3">
    <source>
        <dbReference type="EMBL" id="BEG99027.1"/>
    </source>
</evidence>
<dbReference type="EMBL" id="AP028055">
    <property type="protein sequence ID" value="BEG99027.1"/>
    <property type="molecule type" value="Genomic_DNA"/>
</dbReference>
<name>A0ABM8ICY5_9BACE</name>
<proteinExistence type="predicted"/>
<dbReference type="Proteomes" id="UP001496674">
    <property type="component" value="Chromosome"/>
</dbReference>
<accession>A0ABM8ICY5</accession>
<keyword evidence="4" id="KW-1185">Reference proteome</keyword>
<evidence type="ECO:0000259" key="2">
    <source>
        <dbReference type="Pfam" id="PF13084"/>
    </source>
</evidence>
<gene>
    <name evidence="3" type="ORF">BSYN_12920</name>
</gene>
<evidence type="ECO:0000313" key="4">
    <source>
        <dbReference type="Proteomes" id="UP001496674"/>
    </source>
</evidence>
<reference evidence="3 4" key="1">
    <citation type="submission" date="2023-04" db="EMBL/GenBank/DDBJ databases">
        <title>Draft genome sequence of acteroides sedimenti strain YN3PY1.</title>
        <authorList>
            <person name="Yoshida N."/>
        </authorList>
    </citation>
    <scope>NUCLEOTIDE SEQUENCE [LARGE SCALE GENOMIC DNA]</scope>
    <source>
        <strain evidence="3 4">YN3PY1</strain>
    </source>
</reference>
<protein>
    <recommendedName>
        <fullName evidence="2">DUF3943 domain-containing protein</fullName>
    </recommendedName>
</protein>
<feature type="signal peptide" evidence="1">
    <location>
        <begin position="1"/>
        <end position="22"/>
    </location>
</feature>
<dbReference type="InterPro" id="IPR025079">
    <property type="entry name" value="DUF3943"/>
</dbReference>
<feature type="chain" id="PRO_5047085109" description="DUF3943 domain-containing protein" evidence="1">
    <location>
        <begin position="23"/>
        <end position="483"/>
    </location>
</feature>
<keyword evidence="1" id="KW-0732">Signal</keyword>
<organism evidence="3 4">
    <name type="scientific">Bacteroides sedimenti</name>
    <dbReference type="NCBI Taxonomy" id="2136147"/>
    <lineage>
        <taxon>Bacteria</taxon>
        <taxon>Pseudomonadati</taxon>
        <taxon>Bacteroidota</taxon>
        <taxon>Bacteroidia</taxon>
        <taxon>Bacteroidales</taxon>
        <taxon>Bacteroidaceae</taxon>
        <taxon>Bacteroides</taxon>
    </lineage>
</organism>